<proteinExistence type="predicted"/>
<keyword evidence="2" id="KW-1185">Reference proteome</keyword>
<reference evidence="1 2" key="1">
    <citation type="submission" date="2024-02" db="EMBL/GenBank/DDBJ databases">
        <title>A draft genome for the cacao thread blight pathogen Marasmius crinis-equi.</title>
        <authorList>
            <person name="Cohen S.P."/>
            <person name="Baruah I.K."/>
            <person name="Amoako-Attah I."/>
            <person name="Bukari Y."/>
            <person name="Meinhardt L.W."/>
            <person name="Bailey B.A."/>
        </authorList>
    </citation>
    <scope>NUCLEOTIDE SEQUENCE [LARGE SCALE GENOMIC DNA]</scope>
    <source>
        <strain evidence="1 2">GH-76</strain>
    </source>
</reference>
<name>A0ABR3FF97_9AGAR</name>
<evidence type="ECO:0000313" key="1">
    <source>
        <dbReference type="EMBL" id="KAL0573809.1"/>
    </source>
</evidence>
<comment type="caution">
    <text evidence="1">The sequence shown here is derived from an EMBL/GenBank/DDBJ whole genome shotgun (WGS) entry which is preliminary data.</text>
</comment>
<dbReference type="Proteomes" id="UP001465976">
    <property type="component" value="Unassembled WGS sequence"/>
</dbReference>
<sequence length="254" mass="28073">MKTCSSTIPRIAVIAPTPKKPGCSKAAMQDEGEEEVDELADVLEGSDHAIAPEEFDFRPFLQSPAIPSGWFPWQDESNVVHYGWEEKDTAPHELVEEVYDSCKVLLKQNVQDSWEQVELDRFFKSQNCLRCRKSSKTCIPPKSSEGIVTCVTCKSSFQGCSHNSMVPLVVVMKKFGSRISIPRILRLLHGLGWVSFDGVKIVNAFVKSVPKFPKLPIRTNHPSFSNDPLTSTASSSQIGVIPNPFLGPTPGEAI</sequence>
<organism evidence="1 2">
    <name type="scientific">Marasmius crinis-equi</name>
    <dbReference type="NCBI Taxonomy" id="585013"/>
    <lineage>
        <taxon>Eukaryota</taxon>
        <taxon>Fungi</taxon>
        <taxon>Dikarya</taxon>
        <taxon>Basidiomycota</taxon>
        <taxon>Agaricomycotina</taxon>
        <taxon>Agaricomycetes</taxon>
        <taxon>Agaricomycetidae</taxon>
        <taxon>Agaricales</taxon>
        <taxon>Marasmiineae</taxon>
        <taxon>Marasmiaceae</taxon>
        <taxon>Marasmius</taxon>
    </lineage>
</organism>
<evidence type="ECO:0000313" key="2">
    <source>
        <dbReference type="Proteomes" id="UP001465976"/>
    </source>
</evidence>
<gene>
    <name evidence="1" type="ORF">V5O48_008136</name>
</gene>
<dbReference type="EMBL" id="JBAHYK010000459">
    <property type="protein sequence ID" value="KAL0573809.1"/>
    <property type="molecule type" value="Genomic_DNA"/>
</dbReference>
<accession>A0ABR3FF97</accession>
<protein>
    <submittedName>
        <fullName evidence="1">Uncharacterized protein</fullName>
    </submittedName>
</protein>